<protein>
    <recommendedName>
        <fullName evidence="4">Secreted protein</fullName>
    </recommendedName>
</protein>
<keyword evidence="3" id="KW-1185">Reference proteome</keyword>
<gene>
    <name evidence="2" type="ORF">GCM10023318_44010</name>
</gene>
<feature type="chain" id="PRO_5046416896" description="Secreted protein" evidence="1">
    <location>
        <begin position="25"/>
        <end position="108"/>
    </location>
</feature>
<evidence type="ECO:0000313" key="2">
    <source>
        <dbReference type="EMBL" id="GAA5061447.1"/>
    </source>
</evidence>
<organism evidence="2 3">
    <name type="scientific">Nocardia callitridis</name>
    <dbReference type="NCBI Taxonomy" id="648753"/>
    <lineage>
        <taxon>Bacteria</taxon>
        <taxon>Bacillati</taxon>
        <taxon>Actinomycetota</taxon>
        <taxon>Actinomycetes</taxon>
        <taxon>Mycobacteriales</taxon>
        <taxon>Nocardiaceae</taxon>
        <taxon>Nocardia</taxon>
    </lineage>
</organism>
<proteinExistence type="predicted"/>
<keyword evidence="1" id="KW-0732">Signal</keyword>
<comment type="caution">
    <text evidence="2">The sequence shown here is derived from an EMBL/GenBank/DDBJ whole genome shotgun (WGS) entry which is preliminary data.</text>
</comment>
<name>A0ABP9KPP9_9NOCA</name>
<accession>A0ABP9KPP9</accession>
<dbReference type="EMBL" id="BAABJM010000004">
    <property type="protein sequence ID" value="GAA5061447.1"/>
    <property type="molecule type" value="Genomic_DNA"/>
</dbReference>
<evidence type="ECO:0008006" key="4">
    <source>
        <dbReference type="Google" id="ProtNLM"/>
    </source>
</evidence>
<reference evidence="3" key="1">
    <citation type="journal article" date="2019" name="Int. J. Syst. Evol. Microbiol.">
        <title>The Global Catalogue of Microorganisms (GCM) 10K type strain sequencing project: providing services to taxonomists for standard genome sequencing and annotation.</title>
        <authorList>
            <consortium name="The Broad Institute Genomics Platform"/>
            <consortium name="The Broad Institute Genome Sequencing Center for Infectious Disease"/>
            <person name="Wu L."/>
            <person name="Ma J."/>
        </authorList>
    </citation>
    <scope>NUCLEOTIDE SEQUENCE [LARGE SCALE GENOMIC DNA]</scope>
    <source>
        <strain evidence="3">JCM 18298</strain>
    </source>
</reference>
<sequence length="108" mass="11143">MQLFRMLFGAVAMVVAAVSVVATAGVASADVGVEIATGRHWLVVTVTPLEGDDLASCRVDPFFGTPETVSWEVPATGNLFVDGLPAGPRKVSIWCPNGVSTQDVVVGG</sequence>
<evidence type="ECO:0000313" key="3">
    <source>
        <dbReference type="Proteomes" id="UP001500603"/>
    </source>
</evidence>
<feature type="signal peptide" evidence="1">
    <location>
        <begin position="1"/>
        <end position="24"/>
    </location>
</feature>
<evidence type="ECO:0000256" key="1">
    <source>
        <dbReference type="SAM" id="SignalP"/>
    </source>
</evidence>
<dbReference type="RefSeq" id="WP_345497509.1">
    <property type="nucleotide sequence ID" value="NZ_BAABJM010000004.1"/>
</dbReference>
<dbReference type="Proteomes" id="UP001500603">
    <property type="component" value="Unassembled WGS sequence"/>
</dbReference>